<dbReference type="InterPro" id="IPR021352">
    <property type="entry name" value="DUF2971"/>
</dbReference>
<dbReference type="Pfam" id="PF11185">
    <property type="entry name" value="DUF2971"/>
    <property type="match status" value="1"/>
</dbReference>
<gene>
    <name evidence="1" type="ORF">EV688_11355</name>
</gene>
<protein>
    <submittedName>
        <fullName evidence="1">DUF2971 family protein</fullName>
    </submittedName>
</protein>
<keyword evidence="2" id="KW-1185">Reference proteome</keyword>
<sequence length="288" mass="32609">MLNALTRQLFSARPQETLYHYTTLTGLQGIVGGAELRASDIRYMNDSTELRHTLELLNQQVTRRILSGVDNPELLNALLDWLSHRIVSGPMLFGASFRANGNLLSQWRGYSVHGKGVSMGMSPEQILSRAAAQSFEVTRCIYSRSEQERLINSIVDAVESLAGEHDMQEIASGEPWQGLFQSIEGDLLRIAAVLKHPTFEEEQEWRIISPVMHTLTDRVEFREGISMLIPYFNFDLRDEAGRLMLEHVYLGPTSNTDLSMNSLALYLEQCGASPRRGITYCDIPYRKR</sequence>
<dbReference type="AlphaFoldDB" id="A0A4R2KKH7"/>
<evidence type="ECO:0000313" key="2">
    <source>
        <dbReference type="Proteomes" id="UP000294980"/>
    </source>
</evidence>
<dbReference type="Proteomes" id="UP000294980">
    <property type="component" value="Unassembled WGS sequence"/>
</dbReference>
<evidence type="ECO:0000313" key="1">
    <source>
        <dbReference type="EMBL" id="TCO74501.1"/>
    </source>
</evidence>
<name>A0A4R2KKH7_9GAMM</name>
<reference evidence="1 2" key="1">
    <citation type="submission" date="2019-03" db="EMBL/GenBank/DDBJ databases">
        <title>Genomic Encyclopedia of Type Strains, Phase IV (KMG-IV): sequencing the most valuable type-strain genomes for metagenomic binning, comparative biology and taxonomic classification.</title>
        <authorList>
            <person name="Goeker M."/>
        </authorList>
    </citation>
    <scope>NUCLEOTIDE SEQUENCE [LARGE SCALE GENOMIC DNA]</scope>
    <source>
        <strain evidence="1 2">DSM 23344</strain>
    </source>
</reference>
<dbReference type="RefSeq" id="WP_117318972.1">
    <property type="nucleotide sequence ID" value="NZ_QQSW01000017.1"/>
</dbReference>
<comment type="caution">
    <text evidence="1">The sequence shown here is derived from an EMBL/GenBank/DDBJ whole genome shotgun (WGS) entry which is preliminary data.</text>
</comment>
<dbReference type="EMBL" id="SLWX01000013">
    <property type="protein sequence ID" value="TCO74501.1"/>
    <property type="molecule type" value="Genomic_DNA"/>
</dbReference>
<dbReference type="OrthoDB" id="8550178at2"/>
<proteinExistence type="predicted"/>
<accession>A0A4R2KKH7</accession>
<organism evidence="1 2">
    <name type="scientific">Chromatocurvus halotolerans</name>
    <dbReference type="NCBI Taxonomy" id="1132028"/>
    <lineage>
        <taxon>Bacteria</taxon>
        <taxon>Pseudomonadati</taxon>
        <taxon>Pseudomonadota</taxon>
        <taxon>Gammaproteobacteria</taxon>
        <taxon>Cellvibrionales</taxon>
        <taxon>Halieaceae</taxon>
        <taxon>Chromatocurvus</taxon>
    </lineage>
</organism>